<dbReference type="PANTHER" id="PTHR30269">
    <property type="entry name" value="TRANSMEMBRANE PROTEIN YFCA"/>
    <property type="match status" value="1"/>
</dbReference>
<organism evidence="9 10">
    <name type="scientific">Thermodesulfatator indicus (strain DSM 15286 / JCM 11887 / CIR29812)</name>
    <dbReference type="NCBI Taxonomy" id="667014"/>
    <lineage>
        <taxon>Bacteria</taxon>
        <taxon>Pseudomonadati</taxon>
        <taxon>Thermodesulfobacteriota</taxon>
        <taxon>Thermodesulfobacteria</taxon>
        <taxon>Thermodesulfobacteriales</taxon>
        <taxon>Thermodesulfatatoraceae</taxon>
        <taxon>Thermodesulfatator</taxon>
    </lineage>
</organism>
<dbReference type="GO" id="GO:0005886">
    <property type="term" value="C:plasma membrane"/>
    <property type="evidence" value="ECO:0007669"/>
    <property type="project" value="UniProtKB-SubCell"/>
</dbReference>
<evidence type="ECO:0000256" key="2">
    <source>
        <dbReference type="ARBA" id="ARBA00009142"/>
    </source>
</evidence>
<comment type="subcellular location">
    <subcellularLocation>
        <location evidence="1 8">Cell membrane</location>
        <topology evidence="1 8">Multi-pass membrane protein</topology>
    </subcellularLocation>
</comment>
<keyword evidence="4 8" id="KW-1003">Cell membrane</keyword>
<dbReference type="HOGENOM" id="CLU_045498_5_2_0"/>
<dbReference type="STRING" id="667014.Thein_0328"/>
<keyword evidence="6 8" id="KW-1133">Transmembrane helix</keyword>
<evidence type="ECO:0000256" key="3">
    <source>
        <dbReference type="ARBA" id="ARBA00022448"/>
    </source>
</evidence>
<feature type="transmembrane region" description="Helical" evidence="8">
    <location>
        <begin position="304"/>
        <end position="321"/>
    </location>
</feature>
<gene>
    <name evidence="9" type="ordered locus">Thein_0328</name>
</gene>
<feature type="transmembrane region" description="Helical" evidence="8">
    <location>
        <begin position="121"/>
        <end position="143"/>
    </location>
</feature>
<dbReference type="InParanoid" id="F8AA75"/>
<feature type="transmembrane region" description="Helical" evidence="8">
    <location>
        <begin position="6"/>
        <end position="23"/>
    </location>
</feature>
<accession>F8AA75</accession>
<protein>
    <recommendedName>
        <fullName evidence="8">Probable membrane transporter protein</fullName>
    </recommendedName>
</protein>
<evidence type="ECO:0000256" key="5">
    <source>
        <dbReference type="ARBA" id="ARBA00022692"/>
    </source>
</evidence>
<sequence>MENKKLILGLLVFFALAFLYYSWGQASPEEAKHAIASVAENTQAVSSKPWWFWPIALFITNFLIGIVAVLGGVGGGVLFVPIVSGFFPFNLDFVRTAGLLVALSGALAAGPGLLMRNLASLRLAIPIALIASTASIAGAMIGLALPRNLVQLLLGVTILFIVALMFFSKKSEFPEVKKPDKLGLALGIWGIYREESTGEVYKWHVHRTPIGLLLFVVIGIMAGMFGLGAGWANIPVLNLLMGAPIKISVATSKFLLAITDTSAAWVYINSGGIIPLIVIPSLVGIMLGSFIGVRLLAIARPATVRWIVIGMLLFAGIRAVLKGLGI</sequence>
<dbReference type="OrthoDB" id="9777163at2"/>
<dbReference type="AlphaFoldDB" id="F8AA75"/>
<dbReference type="Proteomes" id="UP000006793">
    <property type="component" value="Chromosome"/>
</dbReference>
<dbReference type="EMBL" id="CP002683">
    <property type="protein sequence ID" value="AEH44211.1"/>
    <property type="molecule type" value="Genomic_DNA"/>
</dbReference>
<feature type="transmembrane region" description="Helical" evidence="8">
    <location>
        <begin position="149"/>
        <end position="168"/>
    </location>
</feature>
<dbReference type="InterPro" id="IPR002781">
    <property type="entry name" value="TM_pro_TauE-like"/>
</dbReference>
<evidence type="ECO:0000256" key="4">
    <source>
        <dbReference type="ARBA" id="ARBA00022475"/>
    </source>
</evidence>
<evidence type="ECO:0000256" key="8">
    <source>
        <dbReference type="RuleBase" id="RU363041"/>
    </source>
</evidence>
<evidence type="ECO:0000256" key="6">
    <source>
        <dbReference type="ARBA" id="ARBA00022989"/>
    </source>
</evidence>
<keyword evidence="5 8" id="KW-0812">Transmembrane</keyword>
<dbReference type="Pfam" id="PF01925">
    <property type="entry name" value="TauE"/>
    <property type="match status" value="1"/>
</dbReference>
<evidence type="ECO:0000256" key="7">
    <source>
        <dbReference type="ARBA" id="ARBA00023136"/>
    </source>
</evidence>
<evidence type="ECO:0000256" key="1">
    <source>
        <dbReference type="ARBA" id="ARBA00004651"/>
    </source>
</evidence>
<dbReference type="PaxDb" id="667014-Thein_0328"/>
<dbReference type="InterPro" id="IPR052017">
    <property type="entry name" value="TSUP"/>
</dbReference>
<feature type="transmembrane region" description="Helical" evidence="8">
    <location>
        <begin position="50"/>
        <end position="73"/>
    </location>
</feature>
<feature type="transmembrane region" description="Helical" evidence="8">
    <location>
        <begin position="93"/>
        <end position="114"/>
    </location>
</feature>
<comment type="similarity">
    <text evidence="2 8">Belongs to the 4-toluene sulfonate uptake permease (TSUP) (TC 2.A.102) family.</text>
</comment>
<dbReference type="eggNOG" id="COG0730">
    <property type="taxonomic scope" value="Bacteria"/>
</dbReference>
<evidence type="ECO:0000313" key="9">
    <source>
        <dbReference type="EMBL" id="AEH44211.1"/>
    </source>
</evidence>
<feature type="transmembrane region" description="Helical" evidence="8">
    <location>
        <begin position="212"/>
        <end position="234"/>
    </location>
</feature>
<name>F8AA75_THEID</name>
<dbReference type="PANTHER" id="PTHR30269:SF23">
    <property type="entry name" value="MEMBRANE TRANSPORTER PROTEIN YDHB-RELATED"/>
    <property type="match status" value="1"/>
</dbReference>
<dbReference type="RefSeq" id="WP_013906957.1">
    <property type="nucleotide sequence ID" value="NC_015681.1"/>
</dbReference>
<reference evidence="10" key="1">
    <citation type="submission" date="2011-04" db="EMBL/GenBank/DDBJ databases">
        <title>The complete genome of Thermodesulfatator indicus DSM 15286.</title>
        <authorList>
            <person name="Lucas S."/>
            <person name="Copeland A."/>
            <person name="Lapidus A."/>
            <person name="Bruce D."/>
            <person name="Goodwin L."/>
            <person name="Pitluck S."/>
            <person name="Peters L."/>
            <person name="Kyrpides N."/>
            <person name="Mavromatis K."/>
            <person name="Pagani I."/>
            <person name="Ivanova N."/>
            <person name="Saunders L."/>
            <person name="Detter J.C."/>
            <person name="Tapia R."/>
            <person name="Han C."/>
            <person name="Land M."/>
            <person name="Hauser L."/>
            <person name="Markowitz V."/>
            <person name="Cheng J.-F."/>
            <person name="Hugenholtz P."/>
            <person name="Woyke T."/>
            <person name="Wu D."/>
            <person name="Spring S."/>
            <person name="Schroeder M."/>
            <person name="Brambilla E."/>
            <person name="Klenk H.-P."/>
            <person name="Eisen J.A."/>
        </authorList>
    </citation>
    <scope>NUCLEOTIDE SEQUENCE [LARGE SCALE GENOMIC DNA]</scope>
    <source>
        <strain evidence="10">DSM 15286 / JCM 11887 / CIR29812</strain>
    </source>
</reference>
<evidence type="ECO:0000313" key="10">
    <source>
        <dbReference type="Proteomes" id="UP000006793"/>
    </source>
</evidence>
<dbReference type="KEGG" id="tid:Thein_0328"/>
<keyword evidence="3" id="KW-0813">Transport</keyword>
<reference evidence="9 10" key="2">
    <citation type="journal article" date="2012" name="Stand. Genomic Sci.">
        <title>Complete genome sequence of the thermophilic sulfate-reducing ocean bacterium Thermodesulfatator indicus type strain (CIR29812(T)).</title>
        <authorList>
            <person name="Anderson I."/>
            <person name="Saunders E."/>
            <person name="Lapidus A."/>
            <person name="Nolan M."/>
            <person name="Lucas S."/>
            <person name="Tice H."/>
            <person name="Del Rio T.G."/>
            <person name="Cheng J.F."/>
            <person name="Han C."/>
            <person name="Tapia R."/>
            <person name="Goodwin L.A."/>
            <person name="Pitluck S."/>
            <person name="Liolios K."/>
            <person name="Mavromatis K."/>
            <person name="Pagani I."/>
            <person name="Ivanova N."/>
            <person name="Mikhailova N."/>
            <person name="Pati A."/>
            <person name="Chen A."/>
            <person name="Palaniappan K."/>
            <person name="Land M."/>
            <person name="Hauser L."/>
            <person name="Jeffries C.D."/>
            <person name="Chang Y.J."/>
            <person name="Brambilla E.M."/>
            <person name="Rohde M."/>
            <person name="Spring S."/>
            <person name="Goker M."/>
            <person name="Detter J.C."/>
            <person name="Woyke T."/>
            <person name="Bristow J."/>
            <person name="Eisen J.A."/>
            <person name="Markowitz V."/>
            <person name="Hugenholtz P."/>
            <person name="Kyrpides N.C."/>
            <person name="Klenk H.P."/>
        </authorList>
    </citation>
    <scope>NUCLEOTIDE SEQUENCE [LARGE SCALE GENOMIC DNA]</scope>
    <source>
        <strain evidence="10">DSM 15286 / JCM 11887 / CIR29812</strain>
    </source>
</reference>
<feature type="transmembrane region" description="Helical" evidence="8">
    <location>
        <begin position="273"/>
        <end position="297"/>
    </location>
</feature>
<keyword evidence="7 8" id="KW-0472">Membrane</keyword>
<proteinExistence type="inferred from homology"/>
<keyword evidence="10" id="KW-1185">Reference proteome</keyword>